<gene>
    <name evidence="1" type="primary">eboE</name>
    <name evidence="1" type="ORF">ABS311_11240</name>
</gene>
<dbReference type="Proteomes" id="UP001467690">
    <property type="component" value="Unassembled WGS sequence"/>
</dbReference>
<dbReference type="InterPro" id="IPR036237">
    <property type="entry name" value="Xyl_isomerase-like_sf"/>
</dbReference>
<keyword evidence="2" id="KW-1185">Reference proteome</keyword>
<accession>A0ABV1RHU1</accession>
<reference evidence="1 2" key="1">
    <citation type="submission" date="2024-06" db="EMBL/GenBank/DDBJ databases">
        <authorList>
            <person name="Chen R.Y."/>
        </authorList>
    </citation>
    <scope>NUCLEOTIDE SEQUENCE [LARGE SCALE GENOMIC DNA]</scope>
    <source>
        <strain evidence="1 2">D2</strain>
    </source>
</reference>
<name>A0ABV1RHU1_9ALTE</name>
<evidence type="ECO:0000313" key="2">
    <source>
        <dbReference type="Proteomes" id="UP001467690"/>
    </source>
</evidence>
<dbReference type="RefSeq" id="WP_350401968.1">
    <property type="nucleotide sequence ID" value="NZ_JBELOE010000212.1"/>
</dbReference>
<sequence length="425" mass="48141">MSLVNATLTPSSTGQWQAHELAYCSNVHPGDELPAVMDNLVSFFQPVRQQRQLEQMASGLWLSANTVKKLSGIHAHNQLAAFKASLVQNGVRLTSLNGFPYGDFHQDVVKQKVYSPCWATQARLNYSVELATILADCLPEGKTSGAISTLPLGYAVNWSDTHQYKAVQNLLRLIWQLERLEQKSGKCIRFALEMEPDCVLEETQQLINFFHQHLIPQAKLQGIAENTVLRYLGCCYDTCHQAVMFEDCRQSLNAIHSAGIVVAKIQISNALSVRLENKAQVDALCHLFSDKKFLHQCKIMLPDENHKKNQMVSLPDLDQSELAQLLKQYDCLQCRIHYHVPIHKQNIQINEHFEVLTTQDAILSTLDFLSAHKNLKPELEIETYTWLNFLHQGALSSGDLITGLVQEFDFLTQYMQQKGLLCPNR</sequence>
<organism evidence="1 2">
    <name type="scientific">Catenovulum sediminis</name>
    <dbReference type="NCBI Taxonomy" id="1740262"/>
    <lineage>
        <taxon>Bacteria</taxon>
        <taxon>Pseudomonadati</taxon>
        <taxon>Pseudomonadota</taxon>
        <taxon>Gammaproteobacteria</taxon>
        <taxon>Alteromonadales</taxon>
        <taxon>Alteromonadaceae</taxon>
        <taxon>Catenovulum</taxon>
    </lineage>
</organism>
<dbReference type="EMBL" id="JBELOE010000212">
    <property type="protein sequence ID" value="MER2492450.1"/>
    <property type="molecule type" value="Genomic_DNA"/>
</dbReference>
<proteinExistence type="predicted"/>
<comment type="caution">
    <text evidence="1">The sequence shown here is derived from an EMBL/GenBank/DDBJ whole genome shotgun (WGS) entry which is preliminary data.</text>
</comment>
<dbReference type="NCBIfam" id="NF035939">
    <property type="entry name" value="TIM_EboE"/>
    <property type="match status" value="1"/>
</dbReference>
<dbReference type="SUPFAM" id="SSF51658">
    <property type="entry name" value="Xylose isomerase-like"/>
    <property type="match status" value="1"/>
</dbReference>
<evidence type="ECO:0000313" key="1">
    <source>
        <dbReference type="EMBL" id="MER2492450.1"/>
    </source>
</evidence>
<protein>
    <submittedName>
        <fullName evidence="1">Metabolite traffic protein EboE</fullName>
    </submittedName>
</protein>